<comment type="caution">
    <text evidence="3">The sequence shown here is derived from an EMBL/GenBank/DDBJ whole genome shotgun (WGS) entry which is preliminary data.</text>
</comment>
<evidence type="ECO:0000256" key="1">
    <source>
        <dbReference type="SAM" id="MobiDB-lite"/>
    </source>
</evidence>
<keyword evidence="4" id="KW-1185">Reference proteome</keyword>
<accession>A0AAD4YIB5</accession>
<proteinExistence type="predicted"/>
<keyword evidence="2" id="KW-0812">Transmembrane</keyword>
<reference evidence="3" key="1">
    <citation type="submission" date="2022-03" db="EMBL/GenBank/DDBJ databases">
        <title>Genomic analyses of argali, domestic sheep and their hybrids provide insights into chromosomal evolution, heterosis and genetic basis of agronomic traits.</title>
        <authorList>
            <person name="Li M."/>
        </authorList>
    </citation>
    <scope>NUCLEOTIDE SEQUENCE</scope>
    <source>
        <strain evidence="3">CAU-MHL-2022a</strain>
        <tissue evidence="3">Skin</tissue>
    </source>
</reference>
<keyword evidence="2" id="KW-1133">Transmembrane helix</keyword>
<evidence type="ECO:0000313" key="3">
    <source>
        <dbReference type="EMBL" id="KAI4549414.1"/>
    </source>
</evidence>
<gene>
    <name evidence="3" type="ORF">MG293_001744</name>
</gene>
<dbReference type="EMBL" id="JAKZEL010000001">
    <property type="protein sequence ID" value="KAI4549414.1"/>
    <property type="molecule type" value="Genomic_DNA"/>
</dbReference>
<evidence type="ECO:0000313" key="4">
    <source>
        <dbReference type="Proteomes" id="UP001214576"/>
    </source>
</evidence>
<keyword evidence="2" id="KW-0472">Membrane</keyword>
<feature type="region of interest" description="Disordered" evidence="1">
    <location>
        <begin position="176"/>
        <end position="195"/>
    </location>
</feature>
<dbReference type="Proteomes" id="UP001214576">
    <property type="component" value="Unassembled WGS sequence"/>
</dbReference>
<name>A0AAD4YIB5_OVIAM</name>
<feature type="transmembrane region" description="Helical" evidence="2">
    <location>
        <begin position="104"/>
        <end position="132"/>
    </location>
</feature>
<evidence type="ECO:0000256" key="2">
    <source>
        <dbReference type="SAM" id="Phobius"/>
    </source>
</evidence>
<sequence>MRITDGQMIRGRFFTTAPPGKPLTVREGFFIFSEATQSQQSLLLEDTWALKLEINISKNKNANPYMSEFVDQDSNLLHLQGPEIEFPKEFSWKKRQLTFILFSLYYYFTDIYILPFAFFSIIVFPIIALAYIDMNFPGGSVVKNPPANARIEGSVPGVGRSPGERNDNPLQYSCLGNPMDRGVYSPWGRKESDTT</sequence>
<dbReference type="AlphaFoldDB" id="A0AAD4YIB5"/>
<protein>
    <submittedName>
        <fullName evidence="3">Uncharacterized protein</fullName>
    </submittedName>
</protein>
<organism evidence="3 4">
    <name type="scientific">Ovis ammon polii</name>
    <dbReference type="NCBI Taxonomy" id="230172"/>
    <lineage>
        <taxon>Eukaryota</taxon>
        <taxon>Metazoa</taxon>
        <taxon>Chordata</taxon>
        <taxon>Craniata</taxon>
        <taxon>Vertebrata</taxon>
        <taxon>Euteleostomi</taxon>
        <taxon>Mammalia</taxon>
        <taxon>Eutheria</taxon>
        <taxon>Laurasiatheria</taxon>
        <taxon>Artiodactyla</taxon>
        <taxon>Ruminantia</taxon>
        <taxon>Pecora</taxon>
        <taxon>Bovidae</taxon>
        <taxon>Caprinae</taxon>
        <taxon>Ovis</taxon>
    </lineage>
</organism>